<dbReference type="InterPro" id="IPR036770">
    <property type="entry name" value="Ankyrin_rpt-contain_sf"/>
</dbReference>
<dbReference type="PROSITE" id="PS50297">
    <property type="entry name" value="ANK_REP_REGION"/>
    <property type="match status" value="1"/>
</dbReference>
<feature type="compositionally biased region" description="Basic and acidic residues" evidence="4">
    <location>
        <begin position="633"/>
        <end position="642"/>
    </location>
</feature>
<feature type="compositionally biased region" description="Low complexity" evidence="4">
    <location>
        <begin position="121"/>
        <end position="140"/>
    </location>
</feature>
<evidence type="ECO:0000313" key="5">
    <source>
        <dbReference type="EMBL" id="KAF2860733.1"/>
    </source>
</evidence>
<dbReference type="PANTHER" id="PTHR24171:SF8">
    <property type="entry name" value="BRCA1-ASSOCIATED RING DOMAIN PROTEIN 1"/>
    <property type="match status" value="1"/>
</dbReference>
<feature type="repeat" description="ANK" evidence="3">
    <location>
        <begin position="324"/>
        <end position="356"/>
    </location>
</feature>
<feature type="repeat" description="ANK" evidence="3">
    <location>
        <begin position="357"/>
        <end position="389"/>
    </location>
</feature>
<dbReference type="Pfam" id="PF12796">
    <property type="entry name" value="Ank_2"/>
    <property type="match status" value="1"/>
</dbReference>
<sequence length="945" mass="103908">MSDETDVQVKDASPNPPEILPLSKSVNLAAGEKEPELNLRDGGIEKIREDQSEAGSLMRSLIQREETPKEFVQARAETELLNTAIEEHNTVEKTDIKEDDSKPLNISARNTVETSDGDNDSAISSSSRSSLSRRAIRASSQPYEPSEPSDTDPVPANPRKRRCSASSPNNHRKQRVYRSDDCPPSQKRASSLQAGTGRRRTLSMQGSISAKPTGRRPGRPPGSGAKKKRESMPPVRDAKTIRAPRESDASSETASNGQVESNATLRGNPRSTSTPGRPSGRELKRHVNKYGFTRLAEACEDGNLEQVKEWLAKDREQLEIPEFAENKPLQIAALNGTAEVVAYLIEQGCQIDCANVDLDTPLIDAAENGHLDVVELLLEAGVNPLRQNRKGQQALDVVKEDAKDADGIRDALKEAMRKWNSANARQESETLDEVKHHAVGTSKALHFMARTYENLQRLVKVNDRDGVREFLSSHVPVDNNIIADAAKTGDQYLVNMLLADMTEQKAHQKAEKPLLAVLGTSQFEMVKLLTSLDQFDPLFRDKAGKSWCEIAETLNGPHVKQEMELLRRLHDKHVNGTPPGDSPSPRTKKDGSSPTLAGREVARRRSGRRLMSRKDIQAQDAEHLELEATASASEHEAEERKPAKTVIFPTPPPTNGAQASEGTEVPSTARQAMPENRAEFDAQRTQEPLDNAAPISPKTKVQNPAKEENGLSAKEADQANGERAPSVIFNVTQQDPWAQRWQDIASSLPTAFRTAFDTVPATKGAFKAAISSCLPLRIIREEPSTFWVLNIQAAPLLGARGWELFLTPVNHGPNPAGLLSRSWPIINTFSASERTRINHAIESLVSSEQEPPESEHMSSFDRMLARANNMRNAKDRCTKVPLFCVRLQDIAPLFDNDADVLITAQLPSPLPPACPKDYCGSGRKIFVNYTELLSGVNCGTNGNYS</sequence>
<protein>
    <submittedName>
        <fullName evidence="5">Uncharacterized protein</fullName>
    </submittedName>
</protein>
<feature type="compositionally biased region" description="Polar residues" evidence="4">
    <location>
        <begin position="655"/>
        <end position="670"/>
    </location>
</feature>
<dbReference type="InterPro" id="IPR002110">
    <property type="entry name" value="Ankyrin_rpt"/>
</dbReference>
<dbReference type="PANTHER" id="PTHR24171">
    <property type="entry name" value="ANKYRIN REPEAT DOMAIN-CONTAINING PROTEIN 39-RELATED"/>
    <property type="match status" value="1"/>
</dbReference>
<dbReference type="PROSITE" id="PS50088">
    <property type="entry name" value="ANK_REPEAT"/>
    <property type="match status" value="2"/>
</dbReference>
<keyword evidence="6" id="KW-1185">Reference proteome</keyword>
<accession>A0A6A7C026</accession>
<evidence type="ECO:0000256" key="3">
    <source>
        <dbReference type="PROSITE-ProRule" id="PRU00023"/>
    </source>
</evidence>
<dbReference type="AlphaFoldDB" id="A0A6A7C026"/>
<feature type="region of interest" description="Disordered" evidence="4">
    <location>
        <begin position="1"/>
        <end position="22"/>
    </location>
</feature>
<feature type="compositionally biased region" description="Basic residues" evidence="4">
    <location>
        <begin position="602"/>
        <end position="611"/>
    </location>
</feature>
<feature type="compositionally biased region" description="Basic and acidic residues" evidence="4">
    <location>
        <begin position="705"/>
        <end position="717"/>
    </location>
</feature>
<evidence type="ECO:0000256" key="2">
    <source>
        <dbReference type="ARBA" id="ARBA00023043"/>
    </source>
</evidence>
<name>A0A6A7C026_9PEZI</name>
<evidence type="ECO:0000256" key="4">
    <source>
        <dbReference type="SAM" id="MobiDB-lite"/>
    </source>
</evidence>
<evidence type="ECO:0000313" key="6">
    <source>
        <dbReference type="Proteomes" id="UP000799421"/>
    </source>
</evidence>
<gene>
    <name evidence="5" type="ORF">K470DRAFT_257751</name>
</gene>
<dbReference type="OrthoDB" id="194358at2759"/>
<feature type="region of interest" description="Disordered" evidence="4">
    <location>
        <begin position="572"/>
        <end position="721"/>
    </location>
</feature>
<keyword evidence="1" id="KW-0677">Repeat</keyword>
<feature type="compositionally biased region" description="Basic and acidic residues" evidence="4">
    <location>
        <begin position="85"/>
        <end position="102"/>
    </location>
</feature>
<dbReference type="GO" id="GO:0004842">
    <property type="term" value="F:ubiquitin-protein transferase activity"/>
    <property type="evidence" value="ECO:0007669"/>
    <property type="project" value="TreeGrafter"/>
</dbReference>
<dbReference type="EMBL" id="MU005979">
    <property type="protein sequence ID" value="KAF2860733.1"/>
    <property type="molecule type" value="Genomic_DNA"/>
</dbReference>
<dbReference type="Proteomes" id="UP000799421">
    <property type="component" value="Unassembled WGS sequence"/>
</dbReference>
<dbReference type="SMART" id="SM00248">
    <property type="entry name" value="ANK"/>
    <property type="match status" value="4"/>
</dbReference>
<feature type="compositionally biased region" description="Basic and acidic residues" evidence="4">
    <location>
        <begin position="236"/>
        <end position="248"/>
    </location>
</feature>
<feature type="region of interest" description="Disordered" evidence="4">
    <location>
        <begin position="83"/>
        <end position="283"/>
    </location>
</feature>
<organism evidence="5 6">
    <name type="scientific">Piedraia hortae CBS 480.64</name>
    <dbReference type="NCBI Taxonomy" id="1314780"/>
    <lineage>
        <taxon>Eukaryota</taxon>
        <taxon>Fungi</taxon>
        <taxon>Dikarya</taxon>
        <taxon>Ascomycota</taxon>
        <taxon>Pezizomycotina</taxon>
        <taxon>Dothideomycetes</taxon>
        <taxon>Dothideomycetidae</taxon>
        <taxon>Capnodiales</taxon>
        <taxon>Piedraiaceae</taxon>
        <taxon>Piedraia</taxon>
    </lineage>
</organism>
<feature type="compositionally biased region" description="Polar residues" evidence="4">
    <location>
        <begin position="250"/>
        <end position="276"/>
    </location>
</feature>
<dbReference type="Gene3D" id="1.25.40.20">
    <property type="entry name" value="Ankyrin repeat-containing domain"/>
    <property type="match status" value="1"/>
</dbReference>
<keyword evidence="2 3" id="KW-0040">ANK repeat</keyword>
<feature type="compositionally biased region" description="Basic and acidic residues" evidence="4">
    <location>
        <begin position="612"/>
        <end position="626"/>
    </location>
</feature>
<reference evidence="5" key="1">
    <citation type="journal article" date="2020" name="Stud. Mycol.">
        <title>101 Dothideomycetes genomes: a test case for predicting lifestyles and emergence of pathogens.</title>
        <authorList>
            <person name="Haridas S."/>
            <person name="Albert R."/>
            <person name="Binder M."/>
            <person name="Bloem J."/>
            <person name="Labutti K."/>
            <person name="Salamov A."/>
            <person name="Andreopoulos B."/>
            <person name="Baker S."/>
            <person name="Barry K."/>
            <person name="Bills G."/>
            <person name="Bluhm B."/>
            <person name="Cannon C."/>
            <person name="Castanera R."/>
            <person name="Culley D."/>
            <person name="Daum C."/>
            <person name="Ezra D."/>
            <person name="Gonzalez J."/>
            <person name="Henrissat B."/>
            <person name="Kuo A."/>
            <person name="Liang C."/>
            <person name="Lipzen A."/>
            <person name="Lutzoni F."/>
            <person name="Magnuson J."/>
            <person name="Mondo S."/>
            <person name="Nolan M."/>
            <person name="Ohm R."/>
            <person name="Pangilinan J."/>
            <person name="Park H.-J."/>
            <person name="Ramirez L."/>
            <person name="Alfaro M."/>
            <person name="Sun H."/>
            <person name="Tritt A."/>
            <person name="Yoshinaga Y."/>
            <person name="Zwiers L.-H."/>
            <person name="Turgeon B."/>
            <person name="Goodwin S."/>
            <person name="Spatafora J."/>
            <person name="Crous P."/>
            <person name="Grigoriev I."/>
        </authorList>
    </citation>
    <scope>NUCLEOTIDE SEQUENCE</scope>
    <source>
        <strain evidence="5">CBS 480.64</strain>
    </source>
</reference>
<dbReference type="SUPFAM" id="SSF48403">
    <property type="entry name" value="Ankyrin repeat"/>
    <property type="match status" value="1"/>
</dbReference>
<dbReference type="GO" id="GO:0085020">
    <property type="term" value="P:protein K6-linked ubiquitination"/>
    <property type="evidence" value="ECO:0007669"/>
    <property type="project" value="TreeGrafter"/>
</dbReference>
<evidence type="ECO:0000256" key="1">
    <source>
        <dbReference type="ARBA" id="ARBA00022737"/>
    </source>
</evidence>
<proteinExistence type="predicted"/>